<evidence type="ECO:0000256" key="1">
    <source>
        <dbReference type="ARBA" id="ARBA00004251"/>
    </source>
</evidence>
<dbReference type="InterPro" id="IPR032675">
    <property type="entry name" value="LRR_dom_sf"/>
</dbReference>
<evidence type="ECO:0000256" key="4">
    <source>
        <dbReference type="ARBA" id="ARBA00022692"/>
    </source>
</evidence>
<evidence type="ECO:0000313" key="10">
    <source>
        <dbReference type="Proteomes" id="UP000189703"/>
    </source>
</evidence>
<reference evidence="11" key="1">
    <citation type="submission" date="2025-08" db="UniProtKB">
        <authorList>
            <consortium name="RefSeq"/>
        </authorList>
    </citation>
    <scope>IDENTIFICATION</scope>
</reference>
<evidence type="ECO:0000256" key="3">
    <source>
        <dbReference type="ARBA" id="ARBA00022475"/>
    </source>
</evidence>
<dbReference type="SUPFAM" id="SSF52058">
    <property type="entry name" value="L domain-like"/>
    <property type="match status" value="1"/>
</dbReference>
<evidence type="ECO:0000256" key="2">
    <source>
        <dbReference type="ARBA" id="ARBA00009592"/>
    </source>
</evidence>
<organism evidence="10 11">
    <name type="scientific">Nelumbo nucifera</name>
    <name type="common">Sacred lotus</name>
    <dbReference type="NCBI Taxonomy" id="4432"/>
    <lineage>
        <taxon>Eukaryota</taxon>
        <taxon>Viridiplantae</taxon>
        <taxon>Streptophyta</taxon>
        <taxon>Embryophyta</taxon>
        <taxon>Tracheophyta</taxon>
        <taxon>Spermatophyta</taxon>
        <taxon>Magnoliopsida</taxon>
        <taxon>Proteales</taxon>
        <taxon>Nelumbonaceae</taxon>
        <taxon>Nelumbo</taxon>
    </lineage>
</organism>
<name>A0A1U8Q9X6_NELNU</name>
<evidence type="ECO:0000313" key="11">
    <source>
        <dbReference type="RefSeq" id="XP_019054871.1"/>
    </source>
</evidence>
<dbReference type="GeneID" id="109113885"/>
<protein>
    <submittedName>
        <fullName evidence="11">Receptor-like protein 51</fullName>
    </submittedName>
</protein>
<proteinExistence type="inferred from homology"/>
<dbReference type="Proteomes" id="UP000189703">
    <property type="component" value="Unplaced"/>
</dbReference>
<dbReference type="PANTHER" id="PTHR48052:SF8">
    <property type="entry name" value="LRR RECEPTOR-LIKE SERINE_THREONINE-PROTEIN KINASE FLS2"/>
    <property type="match status" value="1"/>
</dbReference>
<evidence type="ECO:0000256" key="6">
    <source>
        <dbReference type="ARBA" id="ARBA00022989"/>
    </source>
</evidence>
<dbReference type="OrthoDB" id="1752139at2759"/>
<evidence type="ECO:0000256" key="5">
    <source>
        <dbReference type="ARBA" id="ARBA00022729"/>
    </source>
</evidence>
<dbReference type="RefSeq" id="XP_019054871.1">
    <property type="nucleotide sequence ID" value="XM_019199326.1"/>
</dbReference>
<dbReference type="GO" id="GO:0005886">
    <property type="term" value="C:plasma membrane"/>
    <property type="evidence" value="ECO:0007669"/>
    <property type="project" value="UniProtKB-SubCell"/>
</dbReference>
<comment type="subcellular location">
    <subcellularLocation>
        <location evidence="1">Cell membrane</location>
        <topology evidence="1">Single-pass type I membrane protein</topology>
    </subcellularLocation>
</comment>
<keyword evidence="7" id="KW-0472">Membrane</keyword>
<keyword evidence="3" id="KW-1003">Cell membrane</keyword>
<keyword evidence="6" id="KW-1133">Transmembrane helix</keyword>
<dbReference type="Gene3D" id="3.80.10.10">
    <property type="entry name" value="Ribonuclease Inhibitor"/>
    <property type="match status" value="1"/>
</dbReference>
<keyword evidence="10" id="KW-1185">Reference proteome</keyword>
<accession>A0A1U8Q9X6</accession>
<keyword evidence="8" id="KW-0675">Receptor</keyword>
<comment type="similarity">
    <text evidence="2">Belongs to the RLP family.</text>
</comment>
<keyword evidence="4" id="KW-0812">Transmembrane</keyword>
<dbReference type="InParanoid" id="A0A1U8Q9X6"/>
<evidence type="ECO:0000256" key="8">
    <source>
        <dbReference type="ARBA" id="ARBA00023170"/>
    </source>
</evidence>
<keyword evidence="9" id="KW-0325">Glycoprotein</keyword>
<dbReference type="KEGG" id="nnu:109113885"/>
<evidence type="ECO:0000256" key="7">
    <source>
        <dbReference type="ARBA" id="ARBA00023136"/>
    </source>
</evidence>
<keyword evidence="5" id="KW-0732">Signal</keyword>
<dbReference type="AlphaFoldDB" id="A0A1U8Q9X6"/>
<dbReference type="PANTHER" id="PTHR48052">
    <property type="entry name" value="UNNAMED PRODUCT"/>
    <property type="match status" value="1"/>
</dbReference>
<gene>
    <name evidence="11" type="primary">LOC109113885</name>
</gene>
<dbReference type="InterPro" id="IPR001611">
    <property type="entry name" value="Leu-rich_rpt"/>
</dbReference>
<sequence>MPYINQHLKDIQVQISAIQDQLRQVKEGRGDASTSFAASSSRMEAFIDSILSKPLSPNFKALSLGTYDRSTDPKDHLESFQTLMILHRYFGALMCQAFEATFKGAVHQWFSTLPPHSIASWGGPLPRSFYKQLTVSKNHHLPDVYQPEARGEPSGALPETIGRLKNLEFLNLSANALVEKIHQNLTALRNLTVNYFSCGVPSVFEAVQVLDMSSNLINGSLPPDFGGVSLRYLNLSYNRLVGRIPPEFG</sequence>
<evidence type="ECO:0000256" key="9">
    <source>
        <dbReference type="ARBA" id="ARBA00023180"/>
    </source>
</evidence>
<dbReference type="Pfam" id="PF00560">
    <property type="entry name" value="LRR_1"/>
    <property type="match status" value="2"/>
</dbReference>